<dbReference type="Pfam" id="PF13672">
    <property type="entry name" value="PP2C_2"/>
    <property type="match status" value="1"/>
</dbReference>
<gene>
    <name evidence="2" type="ORF">N8I74_03945</name>
</gene>
<dbReference type="Gene3D" id="3.60.40.10">
    <property type="entry name" value="PPM-type phosphatase domain"/>
    <property type="match status" value="1"/>
</dbReference>
<sequence length="277" mass="29421">MADLSRSLQMTGLTDAGLVRDHNEDALGFDPTLGYAVLADGMGGYNAGEVASGIAVQMLAHTVREGLSARAAHLRDLHGVPHGHSLLETAVQRANAAIYGTALAQPQCAGMGTTLVVALFFDNRVVLAHVGDSRCYRLRDGVLQQLTRDHSFLQEQLDSGLITPEEARYAGNKNLVTRAVGIDPDVETELNDFAAAPGDLYLLCSDGLNDMIEDDEIAEVLSGAHHDLPGAAAELVGRANAAGGRDNVSVLLVAIRKPYPAQPALWRKMSSLFGNRS</sequence>
<evidence type="ECO:0000313" key="2">
    <source>
        <dbReference type="EMBL" id="UXY16181.1"/>
    </source>
</evidence>
<dbReference type="NCBIfam" id="NF033484">
    <property type="entry name" value="Stp1_PP2C_phos"/>
    <property type="match status" value="1"/>
</dbReference>
<dbReference type="InterPro" id="IPR001932">
    <property type="entry name" value="PPM-type_phosphatase-like_dom"/>
</dbReference>
<evidence type="ECO:0000259" key="1">
    <source>
        <dbReference type="PROSITE" id="PS51746"/>
    </source>
</evidence>
<accession>A0ABY6DRT3</accession>
<name>A0ABY6DRT3_9NEIS</name>
<dbReference type="RefSeq" id="WP_263125624.1">
    <property type="nucleotide sequence ID" value="NZ_CP106753.1"/>
</dbReference>
<proteinExistence type="predicted"/>
<keyword evidence="3" id="KW-1185">Reference proteome</keyword>
<organism evidence="2 3">
    <name type="scientific">Chitiniphilus purpureus</name>
    <dbReference type="NCBI Taxonomy" id="2981137"/>
    <lineage>
        <taxon>Bacteria</taxon>
        <taxon>Pseudomonadati</taxon>
        <taxon>Pseudomonadota</taxon>
        <taxon>Betaproteobacteria</taxon>
        <taxon>Neisseriales</taxon>
        <taxon>Chitinibacteraceae</taxon>
        <taxon>Chitiniphilus</taxon>
    </lineage>
</organism>
<evidence type="ECO:0000313" key="3">
    <source>
        <dbReference type="Proteomes" id="UP001061302"/>
    </source>
</evidence>
<dbReference type="CDD" id="cd00143">
    <property type="entry name" value="PP2Cc"/>
    <property type="match status" value="1"/>
</dbReference>
<feature type="domain" description="PPM-type phosphatase" evidence="1">
    <location>
        <begin position="7"/>
        <end position="255"/>
    </location>
</feature>
<dbReference type="PROSITE" id="PS51746">
    <property type="entry name" value="PPM_2"/>
    <property type="match status" value="1"/>
</dbReference>
<dbReference type="SMART" id="SM00332">
    <property type="entry name" value="PP2Cc"/>
    <property type="match status" value="1"/>
</dbReference>
<dbReference type="InterPro" id="IPR015655">
    <property type="entry name" value="PP2C"/>
</dbReference>
<dbReference type="SMART" id="SM00331">
    <property type="entry name" value="PP2C_SIG"/>
    <property type="match status" value="1"/>
</dbReference>
<dbReference type="PANTHER" id="PTHR13832">
    <property type="entry name" value="PROTEIN PHOSPHATASE 2C"/>
    <property type="match status" value="1"/>
</dbReference>
<dbReference type="EMBL" id="CP106753">
    <property type="protein sequence ID" value="UXY16181.1"/>
    <property type="molecule type" value="Genomic_DNA"/>
</dbReference>
<protein>
    <submittedName>
        <fullName evidence="2">Stp1/IreP family PP2C-type Ser/Thr phosphatase</fullName>
    </submittedName>
</protein>
<dbReference type="Proteomes" id="UP001061302">
    <property type="component" value="Chromosome"/>
</dbReference>
<reference evidence="2" key="1">
    <citation type="submission" date="2022-10" db="EMBL/GenBank/DDBJ databases">
        <title>Chitiniphilus purpureus sp. nov., a novel chitin-degrading bacterium isolated from crawfish pond sediment.</title>
        <authorList>
            <person name="Li K."/>
        </authorList>
    </citation>
    <scope>NUCLEOTIDE SEQUENCE</scope>
    <source>
        <strain evidence="2">CD1</strain>
    </source>
</reference>
<dbReference type="PANTHER" id="PTHR13832:SF827">
    <property type="entry name" value="PROTEIN PHOSPHATASE 1L"/>
    <property type="match status" value="1"/>
</dbReference>
<dbReference type="SUPFAM" id="SSF81606">
    <property type="entry name" value="PP2C-like"/>
    <property type="match status" value="1"/>
</dbReference>
<dbReference type="InterPro" id="IPR036457">
    <property type="entry name" value="PPM-type-like_dom_sf"/>
</dbReference>